<dbReference type="GO" id="GO:0008763">
    <property type="term" value="F:UDP-N-acetylmuramate-L-alanine ligase activity"/>
    <property type="evidence" value="ECO:0007669"/>
    <property type="project" value="UniProtKB-UniRule"/>
</dbReference>
<evidence type="ECO:0000256" key="8">
    <source>
        <dbReference type="ARBA" id="ARBA00022840"/>
    </source>
</evidence>
<keyword evidence="10 14" id="KW-0573">Peptidoglycan synthesis</keyword>
<dbReference type="Gene3D" id="3.90.190.20">
    <property type="entry name" value="Mur ligase, C-terminal domain"/>
    <property type="match status" value="1"/>
</dbReference>
<keyword evidence="6 14" id="KW-0132">Cell division</keyword>
<dbReference type="PANTHER" id="PTHR43445">
    <property type="entry name" value="UDP-N-ACETYLMURAMATE--L-ALANINE LIGASE-RELATED"/>
    <property type="match status" value="1"/>
</dbReference>
<dbReference type="GO" id="GO:0008360">
    <property type="term" value="P:regulation of cell shape"/>
    <property type="evidence" value="ECO:0007669"/>
    <property type="project" value="UniProtKB-KW"/>
</dbReference>
<evidence type="ECO:0000256" key="11">
    <source>
        <dbReference type="ARBA" id="ARBA00023306"/>
    </source>
</evidence>
<protein>
    <recommendedName>
        <fullName evidence="3 14">UDP-N-acetylmuramate--L-alanine ligase</fullName>
        <ecNumber evidence="3 14">6.3.2.8</ecNumber>
    </recommendedName>
    <alternativeName>
        <fullName evidence="14">UDP-N-acetylmuramoyl-L-alanine synthetase</fullName>
    </alternativeName>
</protein>
<dbReference type="UniPathway" id="UPA00219"/>
<dbReference type="GO" id="GO:0071555">
    <property type="term" value="P:cell wall organization"/>
    <property type="evidence" value="ECO:0007669"/>
    <property type="project" value="UniProtKB-KW"/>
</dbReference>
<comment type="catalytic activity">
    <reaction evidence="13 14">
        <text>UDP-N-acetyl-alpha-D-muramate + L-alanine + ATP = UDP-N-acetyl-alpha-D-muramoyl-L-alanine + ADP + phosphate + H(+)</text>
        <dbReference type="Rhea" id="RHEA:23372"/>
        <dbReference type="ChEBI" id="CHEBI:15378"/>
        <dbReference type="ChEBI" id="CHEBI:30616"/>
        <dbReference type="ChEBI" id="CHEBI:43474"/>
        <dbReference type="ChEBI" id="CHEBI:57972"/>
        <dbReference type="ChEBI" id="CHEBI:70757"/>
        <dbReference type="ChEBI" id="CHEBI:83898"/>
        <dbReference type="ChEBI" id="CHEBI:456216"/>
        <dbReference type="EC" id="6.3.2.8"/>
    </reaction>
</comment>
<sequence length="470" mass="50237">MNATKLPGELGPIHFVGIGGIGMSGIAEVLMTQGFTVQGSDAKASKITERLESLGATFFEGQRAENLGEAGVVVISTAIKRGNPELEEARRRGLPVVRRAEMLAELMRLKSNIAIGGTHGKTTTTTMVATLLDKGKFDPTVINGGIIHAYGSNARAGAGEWMVVEADESDGSFNRLPATIAIVTNIDPEHMEHWGDFDALRKGFYDFVSNIPFYGLAVCCTDHPEVQTLVGKLNDRRVVTFGFNAQADVRALNLTYKAGIAHFDIALQGEEGKPMIEGCTLPMPGDHNVSNALAAVAVARHLGMKRDEIREALASFGGVNRRFTKVGEVLGGVTIIDDYGHHPVEIAAVLKAARQAVAPGARVIAVHQPHRYSRLHSLFDDFCTCFNEADVVAIAEVYAAGEDPIEGASRDDLVAGLIAHGHRHARAILSEDDLVRLVREQARPGDIVVCLGAGTISSWANGLPQKLAAT</sequence>
<dbReference type="InterPro" id="IPR000713">
    <property type="entry name" value="Mur_ligase_N"/>
</dbReference>
<comment type="pathway">
    <text evidence="2 14">Cell wall biogenesis; peptidoglycan biosynthesis.</text>
</comment>
<name>A0A074U4I2_9RHOB</name>
<dbReference type="InterPro" id="IPR013221">
    <property type="entry name" value="Mur_ligase_cen"/>
</dbReference>
<dbReference type="eggNOG" id="COG0773">
    <property type="taxonomic scope" value="Bacteria"/>
</dbReference>
<evidence type="ECO:0000313" key="19">
    <source>
        <dbReference type="Proteomes" id="UP000027725"/>
    </source>
</evidence>
<keyword evidence="4 14" id="KW-0963">Cytoplasm</keyword>
<keyword evidence="11 14" id="KW-0131">Cell cycle</keyword>
<keyword evidence="9 14" id="KW-0133">Cell shape</keyword>
<keyword evidence="5 14" id="KW-0436">Ligase</keyword>
<dbReference type="GO" id="GO:0005524">
    <property type="term" value="F:ATP binding"/>
    <property type="evidence" value="ECO:0007669"/>
    <property type="project" value="UniProtKB-UniRule"/>
</dbReference>
<dbReference type="InterPro" id="IPR005758">
    <property type="entry name" value="UDP-N-AcMur_Ala_ligase_MurC"/>
</dbReference>
<dbReference type="InterPro" id="IPR036615">
    <property type="entry name" value="Mur_ligase_C_dom_sf"/>
</dbReference>
<dbReference type="GO" id="GO:0009252">
    <property type="term" value="P:peptidoglycan biosynthetic process"/>
    <property type="evidence" value="ECO:0007669"/>
    <property type="project" value="UniProtKB-UniRule"/>
</dbReference>
<dbReference type="EMBL" id="JHEH01000012">
    <property type="protein sequence ID" value="KEP69562.1"/>
    <property type="molecule type" value="Genomic_DNA"/>
</dbReference>
<keyword evidence="12 14" id="KW-0961">Cell wall biogenesis/degradation</keyword>
<comment type="function">
    <text evidence="14">Cell wall formation.</text>
</comment>
<keyword evidence="8 14" id="KW-0067">ATP-binding</keyword>
<organism evidence="18 19">
    <name type="scientific">Thioclava dalianensis</name>
    <dbReference type="NCBI Taxonomy" id="1185766"/>
    <lineage>
        <taxon>Bacteria</taxon>
        <taxon>Pseudomonadati</taxon>
        <taxon>Pseudomonadota</taxon>
        <taxon>Alphaproteobacteria</taxon>
        <taxon>Rhodobacterales</taxon>
        <taxon>Paracoccaceae</taxon>
        <taxon>Thioclava</taxon>
    </lineage>
</organism>
<dbReference type="SUPFAM" id="SSF53623">
    <property type="entry name" value="MurD-like peptide ligases, catalytic domain"/>
    <property type="match status" value="1"/>
</dbReference>
<dbReference type="InterPro" id="IPR050061">
    <property type="entry name" value="MurCDEF_pg_biosynth"/>
</dbReference>
<comment type="subcellular location">
    <subcellularLocation>
        <location evidence="1 14">Cytoplasm</location>
    </subcellularLocation>
</comment>
<dbReference type="Gene3D" id="3.40.50.720">
    <property type="entry name" value="NAD(P)-binding Rossmann-like Domain"/>
    <property type="match status" value="1"/>
</dbReference>
<evidence type="ECO:0000259" key="15">
    <source>
        <dbReference type="Pfam" id="PF01225"/>
    </source>
</evidence>
<evidence type="ECO:0000256" key="7">
    <source>
        <dbReference type="ARBA" id="ARBA00022741"/>
    </source>
</evidence>
<evidence type="ECO:0000313" key="18">
    <source>
        <dbReference type="EMBL" id="KEP69562.1"/>
    </source>
</evidence>
<dbReference type="SUPFAM" id="SSF53244">
    <property type="entry name" value="MurD-like peptide ligases, peptide-binding domain"/>
    <property type="match status" value="1"/>
</dbReference>
<dbReference type="InterPro" id="IPR036565">
    <property type="entry name" value="Mur-like_cat_sf"/>
</dbReference>
<dbReference type="EC" id="6.3.2.8" evidence="3 14"/>
<dbReference type="Gene3D" id="3.40.1190.10">
    <property type="entry name" value="Mur-like, catalytic domain"/>
    <property type="match status" value="1"/>
</dbReference>
<evidence type="ECO:0000256" key="4">
    <source>
        <dbReference type="ARBA" id="ARBA00022490"/>
    </source>
</evidence>
<comment type="similarity">
    <text evidence="14">Belongs to the MurCDEF family.</text>
</comment>
<dbReference type="Proteomes" id="UP000027725">
    <property type="component" value="Unassembled WGS sequence"/>
</dbReference>
<evidence type="ECO:0000256" key="9">
    <source>
        <dbReference type="ARBA" id="ARBA00022960"/>
    </source>
</evidence>
<evidence type="ECO:0000256" key="3">
    <source>
        <dbReference type="ARBA" id="ARBA00012211"/>
    </source>
</evidence>
<dbReference type="STRING" id="1185766.SAMN05216224_102639"/>
<dbReference type="SUPFAM" id="SSF51984">
    <property type="entry name" value="MurCD N-terminal domain"/>
    <property type="match status" value="1"/>
</dbReference>
<feature type="domain" description="Mur ligase C-terminal" evidence="16">
    <location>
        <begin position="321"/>
        <end position="454"/>
    </location>
</feature>
<dbReference type="RefSeq" id="WP_038066043.1">
    <property type="nucleotide sequence ID" value="NZ_FOVB01000002.1"/>
</dbReference>
<evidence type="ECO:0000256" key="10">
    <source>
        <dbReference type="ARBA" id="ARBA00022984"/>
    </source>
</evidence>
<gene>
    <name evidence="14 18" type="primary">murC</name>
    <name evidence="18" type="ORF">DL1_02875</name>
</gene>
<dbReference type="GO" id="GO:0051301">
    <property type="term" value="P:cell division"/>
    <property type="evidence" value="ECO:0007669"/>
    <property type="project" value="UniProtKB-KW"/>
</dbReference>
<evidence type="ECO:0000256" key="13">
    <source>
        <dbReference type="ARBA" id="ARBA00047833"/>
    </source>
</evidence>
<dbReference type="Pfam" id="PF02875">
    <property type="entry name" value="Mur_ligase_C"/>
    <property type="match status" value="1"/>
</dbReference>
<dbReference type="Pfam" id="PF08245">
    <property type="entry name" value="Mur_ligase_M"/>
    <property type="match status" value="1"/>
</dbReference>
<dbReference type="NCBIfam" id="TIGR01082">
    <property type="entry name" value="murC"/>
    <property type="match status" value="1"/>
</dbReference>
<keyword evidence="19" id="KW-1185">Reference proteome</keyword>
<accession>A0A074U4I2</accession>
<dbReference type="InterPro" id="IPR004101">
    <property type="entry name" value="Mur_ligase_C"/>
</dbReference>
<proteinExistence type="inferred from homology"/>
<reference evidence="18 19" key="1">
    <citation type="submission" date="2014-03" db="EMBL/GenBank/DDBJ databases">
        <title>The draft genome sequence of Thioclava dalianensis DLFJ1-1.</title>
        <authorList>
            <person name="Lai Q."/>
            <person name="Shao Z."/>
        </authorList>
    </citation>
    <scope>NUCLEOTIDE SEQUENCE [LARGE SCALE GENOMIC DNA]</scope>
    <source>
        <strain evidence="18 19">DLFJ1-1</strain>
    </source>
</reference>
<evidence type="ECO:0000256" key="6">
    <source>
        <dbReference type="ARBA" id="ARBA00022618"/>
    </source>
</evidence>
<evidence type="ECO:0000259" key="17">
    <source>
        <dbReference type="Pfam" id="PF08245"/>
    </source>
</evidence>
<evidence type="ECO:0000259" key="16">
    <source>
        <dbReference type="Pfam" id="PF02875"/>
    </source>
</evidence>
<evidence type="ECO:0000256" key="2">
    <source>
        <dbReference type="ARBA" id="ARBA00004752"/>
    </source>
</evidence>
<evidence type="ECO:0000256" key="1">
    <source>
        <dbReference type="ARBA" id="ARBA00004496"/>
    </source>
</evidence>
<dbReference type="GO" id="GO:0005737">
    <property type="term" value="C:cytoplasm"/>
    <property type="evidence" value="ECO:0007669"/>
    <property type="project" value="UniProtKB-SubCell"/>
</dbReference>
<dbReference type="PANTHER" id="PTHR43445:SF3">
    <property type="entry name" value="UDP-N-ACETYLMURAMATE--L-ALANINE LIGASE"/>
    <property type="match status" value="1"/>
</dbReference>
<evidence type="ECO:0000256" key="14">
    <source>
        <dbReference type="HAMAP-Rule" id="MF_00046"/>
    </source>
</evidence>
<dbReference type="OrthoDB" id="9804126at2"/>
<feature type="domain" description="Mur ligase N-terminal catalytic" evidence="15">
    <location>
        <begin position="13"/>
        <end position="109"/>
    </location>
</feature>
<feature type="domain" description="Mur ligase central" evidence="17">
    <location>
        <begin position="115"/>
        <end position="299"/>
    </location>
</feature>
<dbReference type="AlphaFoldDB" id="A0A074U4I2"/>
<evidence type="ECO:0000256" key="12">
    <source>
        <dbReference type="ARBA" id="ARBA00023316"/>
    </source>
</evidence>
<evidence type="ECO:0000256" key="5">
    <source>
        <dbReference type="ARBA" id="ARBA00022598"/>
    </source>
</evidence>
<dbReference type="HAMAP" id="MF_00046">
    <property type="entry name" value="MurC"/>
    <property type="match status" value="1"/>
</dbReference>
<comment type="caution">
    <text evidence="18">The sequence shown here is derived from an EMBL/GenBank/DDBJ whole genome shotgun (WGS) entry which is preliminary data.</text>
</comment>
<feature type="binding site" evidence="14">
    <location>
        <begin position="117"/>
        <end position="123"/>
    </location>
    <ligand>
        <name>ATP</name>
        <dbReference type="ChEBI" id="CHEBI:30616"/>
    </ligand>
</feature>
<dbReference type="Pfam" id="PF01225">
    <property type="entry name" value="Mur_ligase"/>
    <property type="match status" value="1"/>
</dbReference>
<keyword evidence="7 14" id="KW-0547">Nucleotide-binding</keyword>